<reference evidence="9" key="2">
    <citation type="submission" date="2025-09" db="UniProtKB">
        <authorList>
            <consortium name="Ensembl"/>
        </authorList>
    </citation>
    <scope>IDENTIFICATION</scope>
</reference>
<evidence type="ECO:0000256" key="6">
    <source>
        <dbReference type="ARBA" id="ARBA00023128"/>
    </source>
</evidence>
<name>A0A8C9ZDE2_SANLU</name>
<evidence type="ECO:0000256" key="3">
    <source>
        <dbReference type="ARBA" id="ARBA00022692"/>
    </source>
</evidence>
<dbReference type="PANTHER" id="PTHR33968:SF1">
    <property type="entry name" value="PROTEIN PET100 HOMOLOG, MITOCHONDRIAL"/>
    <property type="match status" value="1"/>
</dbReference>
<keyword evidence="5" id="KW-1133">Transmembrane helix</keyword>
<gene>
    <name evidence="9" type="primary">LOC116059473</name>
</gene>
<evidence type="ECO:0000256" key="7">
    <source>
        <dbReference type="ARBA" id="ARBA00023136"/>
    </source>
</evidence>
<comment type="subcellular location">
    <subcellularLocation>
        <location evidence="1">Membrane</location>
        <topology evidence="1">Single-pass membrane protein</topology>
    </subcellularLocation>
    <subcellularLocation>
        <location evidence="2">Mitochondrion membrane</location>
    </subcellularLocation>
</comment>
<dbReference type="AlphaFoldDB" id="A0A8C9ZDE2"/>
<keyword evidence="7" id="KW-0472">Membrane</keyword>
<sequence>MATQTHASWLSSDWTVHKPGSSVKVFGDGRSLFHCCGPGINVKMGVKIEVFRMMLYLSFPVTMFWISNQAEYFEEYIVKRKREIFPPDEGLHRKELEDFKERMRHHRWRIIWCFLGKINWSDWSKRVTRWKEVTVIK</sequence>
<evidence type="ECO:0000313" key="9">
    <source>
        <dbReference type="Ensembl" id="ENSSLUP00000039521.1"/>
    </source>
</evidence>
<evidence type="ECO:0000313" key="10">
    <source>
        <dbReference type="Proteomes" id="UP000694568"/>
    </source>
</evidence>
<dbReference type="InterPro" id="IPR018625">
    <property type="entry name" value="Pet100"/>
</dbReference>
<keyword evidence="6" id="KW-0496">Mitochondrion</keyword>
<protein>
    <submittedName>
        <fullName evidence="9">PET100 cytochrome c oxidase chaperone</fullName>
    </submittedName>
</protein>
<evidence type="ECO:0000256" key="8">
    <source>
        <dbReference type="ARBA" id="ARBA00038077"/>
    </source>
</evidence>
<dbReference type="Ensembl" id="ENSSLUT00000040809.1">
    <property type="protein sequence ID" value="ENSSLUP00000039521.1"/>
    <property type="gene ID" value="ENSSLUG00000017700.1"/>
</dbReference>
<dbReference type="GO" id="GO:0005743">
    <property type="term" value="C:mitochondrial inner membrane"/>
    <property type="evidence" value="ECO:0007669"/>
    <property type="project" value="TreeGrafter"/>
</dbReference>
<keyword evidence="10" id="KW-1185">Reference proteome</keyword>
<keyword evidence="3" id="KW-0812">Transmembrane</keyword>
<accession>A0A8C9ZDE2</accession>
<dbReference type="Proteomes" id="UP000694568">
    <property type="component" value="Unplaced"/>
</dbReference>
<evidence type="ECO:0000256" key="4">
    <source>
        <dbReference type="ARBA" id="ARBA00022946"/>
    </source>
</evidence>
<evidence type="ECO:0000256" key="2">
    <source>
        <dbReference type="ARBA" id="ARBA00004325"/>
    </source>
</evidence>
<dbReference type="GO" id="GO:0051082">
    <property type="term" value="F:unfolded protein binding"/>
    <property type="evidence" value="ECO:0007669"/>
    <property type="project" value="TreeGrafter"/>
</dbReference>
<dbReference type="GO" id="GO:0033617">
    <property type="term" value="P:mitochondrial respiratory chain complex IV assembly"/>
    <property type="evidence" value="ECO:0007669"/>
    <property type="project" value="InterPro"/>
</dbReference>
<keyword evidence="4" id="KW-0809">Transit peptide</keyword>
<dbReference type="PANTHER" id="PTHR33968">
    <property type="entry name" value="PROTEIN PET100 HOMOLOG, MITOCHONDRIAL"/>
    <property type="match status" value="1"/>
</dbReference>
<proteinExistence type="inferred from homology"/>
<comment type="similarity">
    <text evidence="8">Belongs to the PET100 family.</text>
</comment>
<dbReference type="GeneTree" id="ENSGT00390000016884"/>
<organism evidence="9 10">
    <name type="scientific">Sander lucioperca</name>
    <name type="common">Pike-perch</name>
    <name type="synonym">Perca lucioperca</name>
    <dbReference type="NCBI Taxonomy" id="283035"/>
    <lineage>
        <taxon>Eukaryota</taxon>
        <taxon>Metazoa</taxon>
        <taxon>Chordata</taxon>
        <taxon>Craniata</taxon>
        <taxon>Vertebrata</taxon>
        <taxon>Euteleostomi</taxon>
        <taxon>Actinopterygii</taxon>
        <taxon>Neopterygii</taxon>
        <taxon>Teleostei</taxon>
        <taxon>Neoteleostei</taxon>
        <taxon>Acanthomorphata</taxon>
        <taxon>Eupercaria</taxon>
        <taxon>Perciformes</taxon>
        <taxon>Percoidei</taxon>
        <taxon>Percidae</taxon>
        <taxon>Luciopercinae</taxon>
        <taxon>Sander</taxon>
    </lineage>
</organism>
<reference evidence="9" key="1">
    <citation type="submission" date="2025-08" db="UniProtKB">
        <authorList>
            <consortium name="Ensembl"/>
        </authorList>
    </citation>
    <scope>IDENTIFICATION</scope>
</reference>
<dbReference type="Pfam" id="PF09803">
    <property type="entry name" value="Pet100"/>
    <property type="match status" value="1"/>
</dbReference>
<evidence type="ECO:0000256" key="1">
    <source>
        <dbReference type="ARBA" id="ARBA00004167"/>
    </source>
</evidence>
<evidence type="ECO:0000256" key="5">
    <source>
        <dbReference type="ARBA" id="ARBA00022989"/>
    </source>
</evidence>